<dbReference type="EMBL" id="JMPI01000063">
    <property type="protein sequence ID" value="KFC77695.1"/>
    <property type="molecule type" value="Genomic_DNA"/>
</dbReference>
<dbReference type="AlphaFoldDB" id="A0A085G1V0"/>
<name>A0A085G1V0_9ENTR</name>
<dbReference type="InterPro" id="IPR049743">
    <property type="entry name" value="MlaB"/>
</dbReference>
<keyword evidence="3" id="KW-1185">Reference proteome</keyword>
<dbReference type="InterPro" id="IPR052746">
    <property type="entry name" value="MlaB_ABC_Transporter"/>
</dbReference>
<evidence type="ECO:0000313" key="3">
    <source>
        <dbReference type="Proteomes" id="UP000028653"/>
    </source>
</evidence>
<evidence type="ECO:0000259" key="1">
    <source>
        <dbReference type="PROSITE" id="PS50801"/>
    </source>
</evidence>
<comment type="caution">
    <text evidence="2">The sequence shown here is derived from an EMBL/GenBank/DDBJ whole genome shotgun (WGS) entry which is preliminary data.</text>
</comment>
<proteinExistence type="predicted"/>
<protein>
    <recommendedName>
        <fullName evidence="1">STAS domain-containing protein</fullName>
    </recommendedName>
</protein>
<sequence length="100" mass="11034">MADELSWQCESETLHLTGELDSDTVGPLWRQREQIMAGIKVLNLSGLSRVDTSGLALLIHLVAFARRQNVEVELQGASDNLQTLTKLYNLPEDILPAFAG</sequence>
<dbReference type="PROSITE" id="PS50801">
    <property type="entry name" value="STAS"/>
    <property type="match status" value="1"/>
</dbReference>
<dbReference type="NCBIfam" id="NF033618">
    <property type="entry name" value="mlaB_1"/>
    <property type="match status" value="1"/>
</dbReference>
<dbReference type="Gene3D" id="3.30.750.24">
    <property type="entry name" value="STAS domain"/>
    <property type="match status" value="1"/>
</dbReference>
<dbReference type="RefSeq" id="WP_034498843.1">
    <property type="nucleotide sequence ID" value="NZ_JMPI01000063.1"/>
</dbReference>
<dbReference type="InterPro" id="IPR002645">
    <property type="entry name" value="STAS_dom"/>
</dbReference>
<feature type="domain" description="STAS" evidence="1">
    <location>
        <begin position="14"/>
        <end position="100"/>
    </location>
</feature>
<dbReference type="CDD" id="cd07043">
    <property type="entry name" value="STAS_anti-anti-sigma_factors"/>
    <property type="match status" value="1"/>
</dbReference>
<organism evidence="2 3">
    <name type="scientific">Buttiauxella agrestis ATCC 33320</name>
    <dbReference type="NCBI Taxonomy" id="1006004"/>
    <lineage>
        <taxon>Bacteria</taxon>
        <taxon>Pseudomonadati</taxon>
        <taxon>Pseudomonadota</taxon>
        <taxon>Gammaproteobacteria</taxon>
        <taxon>Enterobacterales</taxon>
        <taxon>Enterobacteriaceae</taxon>
        <taxon>Buttiauxella</taxon>
    </lineage>
</organism>
<dbReference type="InterPro" id="IPR036513">
    <property type="entry name" value="STAS_dom_sf"/>
</dbReference>
<dbReference type="OrthoDB" id="5687860at2"/>
<dbReference type="Pfam" id="PF13466">
    <property type="entry name" value="STAS_2"/>
    <property type="match status" value="1"/>
</dbReference>
<accession>A0A085G1V0</accession>
<evidence type="ECO:0000313" key="2">
    <source>
        <dbReference type="EMBL" id="KFC77695.1"/>
    </source>
</evidence>
<dbReference type="STRING" id="1006004.GBAG_3668"/>
<dbReference type="eggNOG" id="COG3113">
    <property type="taxonomic scope" value="Bacteria"/>
</dbReference>
<dbReference type="PANTHER" id="PTHR35849:SF1">
    <property type="entry name" value="INTERMEMBRANE PHOSPHOLIPID TRANSPORT SYSTEM BINDING PROTEIN MLAB"/>
    <property type="match status" value="1"/>
</dbReference>
<dbReference type="PANTHER" id="PTHR35849">
    <property type="entry name" value="BLR2341 PROTEIN"/>
    <property type="match status" value="1"/>
</dbReference>
<dbReference type="SUPFAM" id="SSF52091">
    <property type="entry name" value="SpoIIaa-like"/>
    <property type="match status" value="1"/>
</dbReference>
<reference evidence="2 3" key="1">
    <citation type="submission" date="2014-05" db="EMBL/GenBank/DDBJ databases">
        <title>ATOL: Assembling a taxonomically balanced genome-scale reconstruction of the evolutionary history of the Enterobacteriaceae.</title>
        <authorList>
            <person name="Plunkett G.III."/>
            <person name="Neeno-Eckwall E.C."/>
            <person name="Glasner J.D."/>
            <person name="Perna N.T."/>
        </authorList>
    </citation>
    <scope>NUCLEOTIDE SEQUENCE [LARGE SCALE GENOMIC DNA]</scope>
    <source>
        <strain evidence="2 3">ATCC 33320</strain>
    </source>
</reference>
<gene>
    <name evidence="2" type="ORF">GBAG_3668</name>
</gene>
<dbReference type="InterPro" id="IPR058548">
    <property type="entry name" value="MlaB-like_STAS"/>
</dbReference>
<dbReference type="Proteomes" id="UP000028653">
    <property type="component" value="Unassembled WGS sequence"/>
</dbReference>